<name>A0A0C9S3H2_AMBAM</name>
<sequence>MAPFWNPVTPNVLFAFLCLVSLSAFARVIRLEVTFENDKCNFDGHKLSATGALFMQPCTFVTCDLKSRSVIVRGCPATPEDFVGYQINPDNNWPHCCEEYQR</sequence>
<keyword evidence="1" id="KW-0732">Signal</keyword>
<feature type="signal peptide" evidence="1">
    <location>
        <begin position="1"/>
        <end position="26"/>
    </location>
</feature>
<reference evidence="2" key="1">
    <citation type="journal article" date="2015" name="PLoS ONE">
        <title>An Insight into the Sialome of the Lone Star Tick, Amblyomma americanum, with a Glimpse on Its Time Dependent Gene Expression.</title>
        <authorList>
            <person name="Karim S."/>
            <person name="Ribeiro J.M."/>
        </authorList>
    </citation>
    <scope>NUCLEOTIDE SEQUENCE</scope>
    <source>
        <tissue evidence="2">Salivary gland</tissue>
    </source>
</reference>
<accession>A0A0C9S3H2</accession>
<dbReference type="EMBL" id="GBZX01001071">
    <property type="protein sequence ID" value="JAG91669.1"/>
    <property type="molecule type" value="mRNA"/>
</dbReference>
<feature type="chain" id="PRO_5002203226" evidence="1">
    <location>
        <begin position="27"/>
        <end position="102"/>
    </location>
</feature>
<organism evidence="2">
    <name type="scientific">Amblyomma americanum</name>
    <name type="common">Lone star tick</name>
    <dbReference type="NCBI Taxonomy" id="6943"/>
    <lineage>
        <taxon>Eukaryota</taxon>
        <taxon>Metazoa</taxon>
        <taxon>Ecdysozoa</taxon>
        <taxon>Arthropoda</taxon>
        <taxon>Chelicerata</taxon>
        <taxon>Arachnida</taxon>
        <taxon>Acari</taxon>
        <taxon>Parasitiformes</taxon>
        <taxon>Ixodida</taxon>
        <taxon>Ixodoidea</taxon>
        <taxon>Ixodidae</taxon>
        <taxon>Amblyomminae</taxon>
        <taxon>Amblyomma</taxon>
    </lineage>
</organism>
<dbReference type="AlphaFoldDB" id="A0A0C9S3H2"/>
<protein>
    <submittedName>
        <fullName evidence="2">Putative secreted protein</fullName>
    </submittedName>
</protein>
<evidence type="ECO:0000313" key="2">
    <source>
        <dbReference type="EMBL" id="JAG91669.1"/>
    </source>
</evidence>
<evidence type="ECO:0000256" key="1">
    <source>
        <dbReference type="SAM" id="SignalP"/>
    </source>
</evidence>
<proteinExistence type="evidence at transcript level"/>